<dbReference type="Pfam" id="PF04295">
    <property type="entry name" value="GD_AH_second"/>
    <property type="match status" value="1"/>
</dbReference>
<protein>
    <submittedName>
        <fullName evidence="4">Altronate dehydratase family protein</fullName>
    </submittedName>
</protein>
<feature type="domain" description="SAF" evidence="3">
    <location>
        <begin position="12"/>
        <end position="83"/>
    </location>
</feature>
<evidence type="ECO:0000256" key="2">
    <source>
        <dbReference type="ARBA" id="ARBA00023239"/>
    </source>
</evidence>
<evidence type="ECO:0000259" key="3">
    <source>
        <dbReference type="SMART" id="SM00858"/>
    </source>
</evidence>
<evidence type="ECO:0000313" key="4">
    <source>
        <dbReference type="EMBL" id="MCZ2720986.1"/>
    </source>
</evidence>
<evidence type="ECO:0000256" key="1">
    <source>
        <dbReference type="ARBA" id="ARBA00010986"/>
    </source>
</evidence>
<dbReference type="InterPro" id="IPR013974">
    <property type="entry name" value="SAF"/>
</dbReference>
<dbReference type="Gene3D" id="2.30.130.110">
    <property type="match status" value="1"/>
</dbReference>
<evidence type="ECO:0000313" key="5">
    <source>
        <dbReference type="Proteomes" id="UP001149719"/>
    </source>
</evidence>
<keyword evidence="2" id="KW-0456">Lyase</keyword>
<proteinExistence type="inferred from homology"/>
<sequence>MSRQFLKIHPDDNLIVALRDLQKEELIEFAGEEYLFPEKVKAKHKFAIRDFAVGEKLIQYGITVGEVVKPIVKGGVITVENTRHSSESYCAGSEEYHWEQPDVSRWQNKTFQGIKRSDGQIGTANYWIVVPLVFCQNRNIERMKVALQDALGYRNETHYIDLARNLVSHYQNAQNHDSESMGLASDDFIAPPRDLVFPNLDGVKFITHTAGCGGTRDDALALCKLLAGYIHHPNVAGATILSLGCQNAQMSLLQDELTKLDPNAITPVQWYEQQAYGTERKMLDAAIKGTFKGLQEANNVKREALPLSGLKIGVECGGSDGFSGLSANPLIGRVVDKIVALGGTSILGEFPELCGVEQNLLNRCARPELRSRFTQLMQAYEAHALAAGATFDMNPSPGNIRDGLITDAMKSAGAALKGGAAPVEDVLDYTEVVTRPGLNLLCTPGNDVESTTALVGSGANLVLFSTGLGTPTGNPIVPVMKISSNTKVYERMHDIIDFNAGPIVTGERDLEALSNELLDLCLEAVSGQYLVKARRLEQDDFIPWKRGVSL</sequence>
<name>A0ABT4JS32_9GAMM</name>
<dbReference type="PANTHER" id="PTHR30536">
    <property type="entry name" value="ALTRONATE/GALACTARATE DEHYDRATASE"/>
    <property type="match status" value="1"/>
</dbReference>
<dbReference type="PANTHER" id="PTHR30536:SF5">
    <property type="entry name" value="ALTRONATE DEHYDRATASE"/>
    <property type="match status" value="1"/>
</dbReference>
<comment type="caution">
    <text evidence="4">The sequence shown here is derived from an EMBL/GenBank/DDBJ whole genome shotgun (WGS) entry which is preliminary data.</text>
</comment>
<comment type="similarity">
    <text evidence="1">Belongs to the UxaA family.</text>
</comment>
<dbReference type="RefSeq" id="WP_269123308.1">
    <property type="nucleotide sequence ID" value="NZ_JAPUBN010000011.1"/>
</dbReference>
<dbReference type="InterPro" id="IPR007392">
    <property type="entry name" value="GD_AH_second"/>
</dbReference>
<dbReference type="EMBL" id="JAPUBN010000011">
    <property type="protein sequence ID" value="MCZ2720986.1"/>
    <property type="molecule type" value="Genomic_DNA"/>
</dbReference>
<gene>
    <name evidence="4" type="ORF">O1D97_04815</name>
</gene>
<keyword evidence="5" id="KW-1185">Reference proteome</keyword>
<dbReference type="Pfam" id="PF20629">
    <property type="entry name" value="GD_AH_C"/>
    <property type="match status" value="1"/>
</dbReference>
<dbReference type="InterPro" id="IPR048332">
    <property type="entry name" value="GD_AH_C"/>
</dbReference>
<dbReference type="Proteomes" id="UP001149719">
    <property type="component" value="Unassembled WGS sequence"/>
</dbReference>
<dbReference type="SMART" id="SM00858">
    <property type="entry name" value="SAF"/>
    <property type="match status" value="1"/>
</dbReference>
<dbReference type="CDD" id="cd11613">
    <property type="entry name" value="SAF_AH_GD"/>
    <property type="match status" value="1"/>
</dbReference>
<accession>A0ABT4JS32</accession>
<dbReference type="InterPro" id="IPR052172">
    <property type="entry name" value="UxaA_altronate/galactarate_dh"/>
</dbReference>
<organism evidence="4 5">
    <name type="scientific">Marinomonas phaeophyticola</name>
    <dbReference type="NCBI Taxonomy" id="3004091"/>
    <lineage>
        <taxon>Bacteria</taxon>
        <taxon>Pseudomonadati</taxon>
        <taxon>Pseudomonadota</taxon>
        <taxon>Gammaproteobacteria</taxon>
        <taxon>Oceanospirillales</taxon>
        <taxon>Oceanospirillaceae</taxon>
        <taxon>Marinomonas</taxon>
    </lineage>
</organism>
<reference evidence="4" key="1">
    <citation type="submission" date="2022-12" db="EMBL/GenBank/DDBJ databases">
        <title>Marinomonas 15G1-11 sp. nov, isolated from marine algae.</title>
        <authorList>
            <person name="Butt M."/>
            <person name="Choi D.G."/>
            <person name="Kim J.M."/>
            <person name="Lee J.K."/>
            <person name="Baek J.H."/>
            <person name="Jeon C.O."/>
        </authorList>
    </citation>
    <scope>NUCLEOTIDE SEQUENCE</scope>
    <source>
        <strain evidence="4">15G1-11</strain>
    </source>
</reference>
<dbReference type="InterPro" id="IPR044144">
    <property type="entry name" value="SAF_UxaA/GarD"/>
</dbReference>